<dbReference type="AlphaFoldDB" id="A0A4C1YL21"/>
<dbReference type="EMBL" id="BGZK01001233">
    <property type="protein sequence ID" value="GBP75035.1"/>
    <property type="molecule type" value="Genomic_DNA"/>
</dbReference>
<keyword evidence="2" id="KW-1185">Reference proteome</keyword>
<comment type="caution">
    <text evidence="1">The sequence shown here is derived from an EMBL/GenBank/DDBJ whole genome shotgun (WGS) entry which is preliminary data.</text>
</comment>
<accession>A0A4C1YL21</accession>
<proteinExistence type="predicted"/>
<name>A0A4C1YL21_EUMVA</name>
<organism evidence="1 2">
    <name type="scientific">Eumeta variegata</name>
    <name type="common">Bagworm moth</name>
    <name type="synonym">Eumeta japonica</name>
    <dbReference type="NCBI Taxonomy" id="151549"/>
    <lineage>
        <taxon>Eukaryota</taxon>
        <taxon>Metazoa</taxon>
        <taxon>Ecdysozoa</taxon>
        <taxon>Arthropoda</taxon>
        <taxon>Hexapoda</taxon>
        <taxon>Insecta</taxon>
        <taxon>Pterygota</taxon>
        <taxon>Neoptera</taxon>
        <taxon>Endopterygota</taxon>
        <taxon>Lepidoptera</taxon>
        <taxon>Glossata</taxon>
        <taxon>Ditrysia</taxon>
        <taxon>Tineoidea</taxon>
        <taxon>Psychidae</taxon>
        <taxon>Oiketicinae</taxon>
        <taxon>Eumeta</taxon>
    </lineage>
</organism>
<evidence type="ECO:0000313" key="1">
    <source>
        <dbReference type="EMBL" id="GBP75035.1"/>
    </source>
</evidence>
<dbReference type="Proteomes" id="UP000299102">
    <property type="component" value="Unassembled WGS sequence"/>
</dbReference>
<sequence length="103" mass="11820">MGPPSPPGRLSLPEYLSPVERAPICFIMHPSPFRIVRRPTEFYIYSNISNTSQGTFVTVNERVHQELQDILEQMLCRILQLPVDVLNLNVEEFPPRMTLARVA</sequence>
<reference evidence="1 2" key="1">
    <citation type="journal article" date="2019" name="Commun. Biol.">
        <title>The bagworm genome reveals a unique fibroin gene that provides high tensile strength.</title>
        <authorList>
            <person name="Kono N."/>
            <person name="Nakamura H."/>
            <person name="Ohtoshi R."/>
            <person name="Tomita M."/>
            <person name="Numata K."/>
            <person name="Arakawa K."/>
        </authorList>
    </citation>
    <scope>NUCLEOTIDE SEQUENCE [LARGE SCALE GENOMIC DNA]</scope>
</reference>
<gene>
    <name evidence="1" type="ORF">EVAR_21799_1</name>
</gene>
<protein>
    <submittedName>
        <fullName evidence="1">Uncharacterized protein</fullName>
    </submittedName>
</protein>
<evidence type="ECO:0000313" key="2">
    <source>
        <dbReference type="Proteomes" id="UP000299102"/>
    </source>
</evidence>